<comment type="caution">
    <text evidence="1">The sequence shown here is derived from an EMBL/GenBank/DDBJ whole genome shotgun (WGS) entry which is preliminary data.</text>
</comment>
<sequence length="312" mass="34973">MSAYIHSIFYELGEEAPISSLPEVLENESLYEILDNEGNGFKNYLFYEESVFEFAESLLKKYLKQNNIDPLQIDLVIFASDSFSDLPGKMKKLGALLNENNLINAYPLSIGFSECSNLHMAISIANAFVNQEIYSNILIIALDLTSIISPISRIVMPGIAVMSDAASCCLVSKDSDCEKWKILCTSQKTHPLLLQGKLLRKDELALRMKSHLELFDELFNAYNKVTKNDIAKVLSSNFLPSVLSVLLTSCGFEKDQLFFDGIAKYGHCLGSDCLINLKDYSNSGMLKDREKVILYGEGPSQWGAIMLEYYLT</sequence>
<gene>
    <name evidence="1" type="ORF">FLAT13_03809</name>
</gene>
<organism evidence="1 2">
    <name type="scientific">Flavobacterium salmonis</name>
    <dbReference type="NCBI Taxonomy" id="2654844"/>
    <lineage>
        <taxon>Bacteria</taxon>
        <taxon>Pseudomonadati</taxon>
        <taxon>Bacteroidota</taxon>
        <taxon>Flavobacteriia</taxon>
        <taxon>Flavobacteriales</taxon>
        <taxon>Flavobacteriaceae</taxon>
        <taxon>Flavobacterium</taxon>
    </lineage>
</organism>
<dbReference type="Proteomes" id="UP000530060">
    <property type="component" value="Unassembled WGS sequence"/>
</dbReference>
<accession>A0A6V6Z6F3</accession>
<dbReference type="InterPro" id="IPR016039">
    <property type="entry name" value="Thiolase-like"/>
</dbReference>
<dbReference type="GO" id="GO:0016746">
    <property type="term" value="F:acyltransferase activity"/>
    <property type="evidence" value="ECO:0007669"/>
    <property type="project" value="InterPro"/>
</dbReference>
<evidence type="ECO:0000313" key="2">
    <source>
        <dbReference type="Proteomes" id="UP000530060"/>
    </source>
</evidence>
<proteinExistence type="predicted"/>
<evidence type="ECO:0000313" key="1">
    <source>
        <dbReference type="EMBL" id="CAD0007361.1"/>
    </source>
</evidence>
<dbReference type="RefSeq" id="WP_180910008.1">
    <property type="nucleotide sequence ID" value="NZ_CAIJDP010000082.1"/>
</dbReference>
<dbReference type="SUPFAM" id="SSF53901">
    <property type="entry name" value="Thiolase-like"/>
    <property type="match status" value="2"/>
</dbReference>
<dbReference type="Gene3D" id="3.40.47.10">
    <property type="match status" value="2"/>
</dbReference>
<name>A0A6V6Z6F3_9FLAO</name>
<reference evidence="1 2" key="1">
    <citation type="submission" date="2020-06" db="EMBL/GenBank/DDBJ databases">
        <authorList>
            <person name="Criscuolo A."/>
        </authorList>
    </citation>
    <scope>NUCLEOTIDE SEQUENCE [LARGE SCALE GENOMIC DNA]</scope>
    <source>
        <strain evidence="2">CIP 111411</strain>
    </source>
</reference>
<protein>
    <submittedName>
        <fullName evidence="1">Uncharacterized protein</fullName>
    </submittedName>
</protein>
<keyword evidence="2" id="KW-1185">Reference proteome</keyword>
<dbReference type="AlphaFoldDB" id="A0A6V6Z6F3"/>
<dbReference type="EMBL" id="CAIJDP010000082">
    <property type="protein sequence ID" value="CAD0007361.1"/>
    <property type="molecule type" value="Genomic_DNA"/>
</dbReference>